<name>A0A8T0DTK2_9TREM</name>
<dbReference type="SUPFAM" id="SSF53335">
    <property type="entry name" value="S-adenosyl-L-methionine-dependent methyltransferases"/>
    <property type="match status" value="1"/>
</dbReference>
<accession>A0A8T0DTK2</accession>
<organism evidence="2 3">
    <name type="scientific">Paragonimus westermani</name>
    <dbReference type="NCBI Taxonomy" id="34504"/>
    <lineage>
        <taxon>Eukaryota</taxon>
        <taxon>Metazoa</taxon>
        <taxon>Spiralia</taxon>
        <taxon>Lophotrochozoa</taxon>
        <taxon>Platyhelminthes</taxon>
        <taxon>Trematoda</taxon>
        <taxon>Digenea</taxon>
        <taxon>Plagiorchiida</taxon>
        <taxon>Troglotremata</taxon>
        <taxon>Troglotrematidae</taxon>
        <taxon>Paragonimus</taxon>
    </lineage>
</organism>
<evidence type="ECO:0000313" key="2">
    <source>
        <dbReference type="EMBL" id="KAF8571255.1"/>
    </source>
</evidence>
<dbReference type="InterPro" id="IPR050508">
    <property type="entry name" value="Methyltransf_Superfamily"/>
</dbReference>
<dbReference type="AlphaFoldDB" id="A0A8T0DTK2"/>
<dbReference type="Gene3D" id="3.40.50.150">
    <property type="entry name" value="Vaccinia Virus protein VP39"/>
    <property type="match status" value="1"/>
</dbReference>
<feature type="domain" description="Methyltransferase type 11" evidence="1">
    <location>
        <begin position="125"/>
        <end position="203"/>
    </location>
</feature>
<dbReference type="InterPro" id="IPR013216">
    <property type="entry name" value="Methyltransf_11"/>
</dbReference>
<dbReference type="Pfam" id="PF08241">
    <property type="entry name" value="Methyltransf_11"/>
    <property type="match status" value="1"/>
</dbReference>
<dbReference type="PANTHER" id="PTHR42912:SF94">
    <property type="entry name" value="METHYLTRANSFERASE TYPE 11 DOMAIN-CONTAINING PROTEIN"/>
    <property type="match status" value="1"/>
</dbReference>
<dbReference type="OrthoDB" id="10250730at2759"/>
<dbReference type="GO" id="GO:0008757">
    <property type="term" value="F:S-adenosylmethionine-dependent methyltransferase activity"/>
    <property type="evidence" value="ECO:0007669"/>
    <property type="project" value="InterPro"/>
</dbReference>
<reference evidence="2 3" key="1">
    <citation type="submission" date="2019-07" db="EMBL/GenBank/DDBJ databases">
        <title>Annotation for the trematode Paragonimus westermani.</title>
        <authorList>
            <person name="Choi Y.-J."/>
        </authorList>
    </citation>
    <scope>NUCLEOTIDE SEQUENCE [LARGE SCALE GENOMIC DNA]</scope>
    <source>
        <strain evidence="2">180907_Pwestermani</strain>
    </source>
</reference>
<comment type="caution">
    <text evidence="2">The sequence shown here is derived from an EMBL/GenBank/DDBJ whole genome shotgun (WGS) entry which is preliminary data.</text>
</comment>
<evidence type="ECO:0000259" key="1">
    <source>
        <dbReference type="Pfam" id="PF08241"/>
    </source>
</evidence>
<dbReference type="InterPro" id="IPR029063">
    <property type="entry name" value="SAM-dependent_MTases_sf"/>
</dbReference>
<protein>
    <recommendedName>
        <fullName evidence="1">Methyltransferase type 11 domain-containing protein</fullName>
    </recommendedName>
</protein>
<dbReference type="EMBL" id="JTDF01000622">
    <property type="protein sequence ID" value="KAF8571255.1"/>
    <property type="molecule type" value="Genomic_DNA"/>
</dbReference>
<proteinExistence type="predicted"/>
<dbReference type="PANTHER" id="PTHR42912">
    <property type="entry name" value="METHYLTRANSFERASE"/>
    <property type="match status" value="1"/>
</dbReference>
<evidence type="ECO:0000313" key="3">
    <source>
        <dbReference type="Proteomes" id="UP000699462"/>
    </source>
</evidence>
<dbReference type="Proteomes" id="UP000699462">
    <property type="component" value="Unassembled WGS sequence"/>
</dbReference>
<dbReference type="CDD" id="cd02440">
    <property type="entry name" value="AdoMet_MTases"/>
    <property type="match status" value="1"/>
</dbReference>
<gene>
    <name evidence="2" type="ORF">P879_00655</name>
</gene>
<keyword evidence="3" id="KW-1185">Reference proteome</keyword>
<sequence length="283" mass="32693">MLLYLRISDAYAFCHSWFQFDILHRYLAVQFARNLKKPRNSPFTWYLNETIFKRHNLSLEAAAVEMSELSPGQHVLEIGFGPGHGILFAAERVAPLTVKYLREQNHLQRLLFQLQSPTVCFPSDGHVQGVDISEYMVKHAKRLNKPLIRAGAVSLKLASVDHLPMLSSTIDACFHVNCFYFWHNLPYSLRQIWRVLRPNGRLVTTFRPQRLKRHVERGWLRYGRVDPVAYALALEACGFSQVEWFKDQVWTKSTDPYECIVARKPPIHSLAQSSDVENNISLG</sequence>